<name>A0A9P0QPB0_9ASCO</name>
<proteinExistence type="predicted"/>
<feature type="compositionally biased region" description="Basic and acidic residues" evidence="1">
    <location>
        <begin position="400"/>
        <end position="410"/>
    </location>
</feature>
<dbReference type="Gene3D" id="2.60.200.20">
    <property type="match status" value="1"/>
</dbReference>
<dbReference type="InterPro" id="IPR008984">
    <property type="entry name" value="SMAD_FHA_dom_sf"/>
</dbReference>
<reference evidence="3" key="1">
    <citation type="submission" date="2022-03" db="EMBL/GenBank/DDBJ databases">
        <authorList>
            <person name="Legras J.-L."/>
            <person name="Devillers H."/>
            <person name="Grondin C."/>
        </authorList>
    </citation>
    <scope>NUCLEOTIDE SEQUENCE</scope>
    <source>
        <strain evidence="3">CLIB 1423</strain>
    </source>
</reference>
<feature type="compositionally biased region" description="Low complexity" evidence="1">
    <location>
        <begin position="106"/>
        <end position="115"/>
    </location>
</feature>
<organism evidence="3 4">
    <name type="scientific">[Candida] railenensis</name>
    <dbReference type="NCBI Taxonomy" id="45579"/>
    <lineage>
        <taxon>Eukaryota</taxon>
        <taxon>Fungi</taxon>
        <taxon>Dikarya</taxon>
        <taxon>Ascomycota</taxon>
        <taxon>Saccharomycotina</taxon>
        <taxon>Pichiomycetes</taxon>
        <taxon>Debaryomycetaceae</taxon>
        <taxon>Kurtzmaniella</taxon>
    </lineage>
</organism>
<dbReference type="SUPFAM" id="SSF49879">
    <property type="entry name" value="SMAD/FHA domain"/>
    <property type="match status" value="1"/>
</dbReference>
<evidence type="ECO:0000313" key="4">
    <source>
        <dbReference type="Proteomes" id="UP000837801"/>
    </source>
</evidence>
<gene>
    <name evidence="3" type="ORF">CLIB1423_08S04588</name>
</gene>
<feature type="region of interest" description="Disordered" evidence="1">
    <location>
        <begin position="96"/>
        <end position="117"/>
    </location>
</feature>
<feature type="domain" description="FHA" evidence="2">
    <location>
        <begin position="148"/>
        <end position="199"/>
    </location>
</feature>
<sequence>MSNYQFPPSSPLLGGIEHNSEVDPFSISSKHGKSSVVERRSREQYPTPNPSSTAGRSSSPARENRNDEEEVDLAAKPATKKVVTFQLDSVANDKSARLLKKKKSKQNSTSTSISGSRKRVRINRDFNVLNPDANVLRVPLKVDGKNSILVGRSSKLSDYYFNTSDRTISRTHLAISCKDDKIVIECLGFSGFGMRIPRACLVYGTDKSNDYILMEAKSPKESLSFQDLNSLGLKVTPRTISLDLNHTEFFVNRNERVTLPMIDNIFIQVRDSAMLLNPKDDEEDVTDDEQPVLLKEKPKIVLDTVESEHATTEDKELAMSLEREMELELEMVHDHVSHKEVQKLKEQTETPTISISSTPVKHAQELNSTPIKQFNISTPLTPAKLNIRATSEEPTPTYSKLDESDSKFEIYSDNEGDMNRGPSTSTPNTPLRDITNEQMRLENQPKLFKRKKLNSIAPPKTEEIDQSCIAELKNISEINNVLLNHLAFSRLSSTPASFLNTISALTSNLSLKQMRVILHNMKPIGVIYREGKDAAGKPLEEEYYYKPEEDDDTERPKLVASIKGHGGLRSCRRTHKQYYWKKPASKKK</sequence>
<feature type="compositionally biased region" description="Polar residues" evidence="1">
    <location>
        <begin position="44"/>
        <end position="61"/>
    </location>
</feature>
<dbReference type="Proteomes" id="UP000837801">
    <property type="component" value="Unassembled WGS sequence"/>
</dbReference>
<comment type="caution">
    <text evidence="3">The sequence shown here is derived from an EMBL/GenBank/DDBJ whole genome shotgun (WGS) entry which is preliminary data.</text>
</comment>
<dbReference type="InterPro" id="IPR000253">
    <property type="entry name" value="FHA_dom"/>
</dbReference>
<keyword evidence="4" id="KW-1185">Reference proteome</keyword>
<evidence type="ECO:0000259" key="2">
    <source>
        <dbReference type="PROSITE" id="PS50006"/>
    </source>
</evidence>
<dbReference type="PROSITE" id="PS50006">
    <property type="entry name" value="FHA_DOMAIN"/>
    <property type="match status" value="1"/>
</dbReference>
<feature type="compositionally biased region" description="Polar residues" evidence="1">
    <location>
        <begin position="388"/>
        <end position="398"/>
    </location>
</feature>
<feature type="region of interest" description="Disordered" evidence="1">
    <location>
        <begin position="385"/>
        <end position="434"/>
    </location>
</feature>
<dbReference type="AlphaFoldDB" id="A0A9P0QPB0"/>
<accession>A0A9P0QPB0</accession>
<dbReference type="OrthoDB" id="5348546at2759"/>
<dbReference type="EMBL" id="CAKXYY010000008">
    <property type="protein sequence ID" value="CAH2352952.1"/>
    <property type="molecule type" value="Genomic_DNA"/>
</dbReference>
<evidence type="ECO:0000313" key="3">
    <source>
        <dbReference type="EMBL" id="CAH2352952.1"/>
    </source>
</evidence>
<feature type="region of interest" description="Disordered" evidence="1">
    <location>
        <begin position="1"/>
        <end position="75"/>
    </location>
</feature>
<evidence type="ECO:0000256" key="1">
    <source>
        <dbReference type="SAM" id="MobiDB-lite"/>
    </source>
</evidence>
<protein>
    <submittedName>
        <fullName evidence="3">Protein Tos4p</fullName>
    </submittedName>
</protein>